<keyword evidence="3" id="KW-1185">Reference proteome</keyword>
<reference evidence="2" key="2">
    <citation type="submission" date="2022-01" db="EMBL/GenBank/DDBJ databases">
        <authorList>
            <person name="Yamashiro T."/>
            <person name="Shiraishi A."/>
            <person name="Satake H."/>
            <person name="Nakayama K."/>
        </authorList>
    </citation>
    <scope>NUCLEOTIDE SEQUENCE</scope>
</reference>
<comment type="caution">
    <text evidence="2">The sequence shown here is derived from an EMBL/GenBank/DDBJ whole genome shotgun (WGS) entry which is preliminary data.</text>
</comment>
<organism evidence="2 3">
    <name type="scientific">Tanacetum coccineum</name>
    <dbReference type="NCBI Taxonomy" id="301880"/>
    <lineage>
        <taxon>Eukaryota</taxon>
        <taxon>Viridiplantae</taxon>
        <taxon>Streptophyta</taxon>
        <taxon>Embryophyta</taxon>
        <taxon>Tracheophyta</taxon>
        <taxon>Spermatophyta</taxon>
        <taxon>Magnoliopsida</taxon>
        <taxon>eudicotyledons</taxon>
        <taxon>Gunneridae</taxon>
        <taxon>Pentapetalae</taxon>
        <taxon>asterids</taxon>
        <taxon>campanulids</taxon>
        <taxon>Asterales</taxon>
        <taxon>Asteraceae</taxon>
        <taxon>Asteroideae</taxon>
        <taxon>Anthemideae</taxon>
        <taxon>Anthemidinae</taxon>
        <taxon>Tanacetum</taxon>
    </lineage>
</organism>
<evidence type="ECO:0000313" key="2">
    <source>
        <dbReference type="EMBL" id="GJT37895.1"/>
    </source>
</evidence>
<dbReference type="EMBL" id="BQNB010015261">
    <property type="protein sequence ID" value="GJT37895.1"/>
    <property type="molecule type" value="Genomic_DNA"/>
</dbReference>
<reference evidence="2" key="1">
    <citation type="journal article" date="2022" name="Int. J. Mol. Sci.">
        <title>Draft Genome of Tanacetum Coccineum: Genomic Comparison of Closely Related Tanacetum-Family Plants.</title>
        <authorList>
            <person name="Yamashiro T."/>
            <person name="Shiraishi A."/>
            <person name="Nakayama K."/>
            <person name="Satake H."/>
        </authorList>
    </citation>
    <scope>NUCLEOTIDE SEQUENCE</scope>
</reference>
<accession>A0ABQ5DF62</accession>
<feature type="region of interest" description="Disordered" evidence="1">
    <location>
        <begin position="308"/>
        <end position="336"/>
    </location>
</feature>
<name>A0ABQ5DF62_9ASTR</name>
<protein>
    <submittedName>
        <fullName evidence="2">Uncharacterized protein</fullName>
    </submittedName>
</protein>
<evidence type="ECO:0000256" key="1">
    <source>
        <dbReference type="SAM" id="MobiDB-lite"/>
    </source>
</evidence>
<feature type="compositionally biased region" description="Basic residues" evidence="1">
    <location>
        <begin position="313"/>
        <end position="329"/>
    </location>
</feature>
<evidence type="ECO:0000313" key="3">
    <source>
        <dbReference type="Proteomes" id="UP001151760"/>
    </source>
</evidence>
<gene>
    <name evidence="2" type="ORF">Tco_0937760</name>
</gene>
<proteinExistence type="predicted"/>
<sequence>MYERIAVAKNCSFPCLAKVSTDSAKLIPLGKDSTAIETLKKNYAKGFKCKLKKVSLILESLVGIMEVGHPVENPFQGNEGDMTLLKYWQEEIKEFVSKQGMKSAKAEPSVHKDPLFDELPEDTLDYMETEDAQDVGRIREVVNEEKETVNDEVSTEYVLSTAKQNVRRRATPTTPTTTPTMFGDDETIAQVLLNMSQAKAVSREKEKGVELKDIEDDRLSSRLQDKVVRRAVHVEGKSNKHSELKSKTFEEIQALYEKVKRFDESFTTVGSTEDERRIKEMNKGVKDTDQKRLKEEDTTKVPAKVEMTEQGTKKRKGGHVKMIARKKPRKQSDVDSDDEHRKCLKIITFEGTIDSEIMEKKSVIARLNKVSSPDRDYLVIYKANGNFRAFNYLMEKELSCLLWGDLKDNDGILNEETVKVILRFMQRLLDLELEVEEKGFQLTFLMVKSWLVQDQTVLGKDYSNLLIADSLLKTIWFINAPCYGNEALASLKANGIWLDSTLRYGELQDHSDNGTEVWSFVDAGNKDFLSTLCLTSHKPYSVYFASSIVSDTSSIISCDICFVGISSSSEDKGISQNSIIVLLALEFPKLIDVVHFIDCPDDDSPDTYASYSEVFCRFARFSPSG</sequence>
<dbReference type="Proteomes" id="UP001151760">
    <property type="component" value="Unassembled WGS sequence"/>
</dbReference>